<organism evidence="2 3">
    <name type="scientific">Alteraurantiacibacter aquimixticola</name>
    <dbReference type="NCBI Taxonomy" id="2489173"/>
    <lineage>
        <taxon>Bacteria</taxon>
        <taxon>Pseudomonadati</taxon>
        <taxon>Pseudomonadota</taxon>
        <taxon>Alphaproteobacteria</taxon>
        <taxon>Sphingomonadales</taxon>
        <taxon>Erythrobacteraceae</taxon>
        <taxon>Alteraurantiacibacter</taxon>
    </lineage>
</organism>
<evidence type="ECO:0000313" key="2">
    <source>
        <dbReference type="EMBL" id="TIX51620.1"/>
    </source>
</evidence>
<evidence type="ECO:0000313" key="3">
    <source>
        <dbReference type="Proteomes" id="UP000309389"/>
    </source>
</evidence>
<dbReference type="Proteomes" id="UP000309389">
    <property type="component" value="Unassembled WGS sequence"/>
</dbReference>
<reference evidence="2 3" key="1">
    <citation type="submission" date="2019-04" db="EMBL/GenBank/DDBJ databases">
        <title>Altererythrobacter aquimixticola sp. nov., isolated from sediment of junction between the ocean and a freshwater spring.</title>
        <authorList>
            <person name="Yoon J.-H."/>
        </authorList>
    </citation>
    <scope>NUCLEOTIDE SEQUENCE [LARGE SCALE GENOMIC DNA]</scope>
    <source>
        <strain evidence="2 3">SSKS-13</strain>
    </source>
</reference>
<feature type="region of interest" description="Disordered" evidence="1">
    <location>
        <begin position="1"/>
        <end position="21"/>
    </location>
</feature>
<evidence type="ECO:0000256" key="1">
    <source>
        <dbReference type="SAM" id="MobiDB-lite"/>
    </source>
</evidence>
<dbReference type="InterPro" id="IPR021388">
    <property type="entry name" value="DUF3024"/>
</dbReference>
<dbReference type="OrthoDB" id="7565982at2"/>
<dbReference type="RefSeq" id="WP_136692406.1">
    <property type="nucleotide sequence ID" value="NZ_SSHH01000001.1"/>
</dbReference>
<accession>A0A4T3F9C4</accession>
<comment type="caution">
    <text evidence="2">The sequence shown here is derived from an EMBL/GenBank/DDBJ whole genome shotgun (WGS) entry which is preliminary data.</text>
</comment>
<dbReference type="EMBL" id="SSHH01000001">
    <property type="protein sequence ID" value="TIX51620.1"/>
    <property type="molecule type" value="Genomic_DNA"/>
</dbReference>
<dbReference type="Pfam" id="PF11225">
    <property type="entry name" value="DUF3024"/>
    <property type="match status" value="1"/>
</dbReference>
<protein>
    <submittedName>
        <fullName evidence="2">DUF3024 domain-containing protein</fullName>
    </submittedName>
</protein>
<name>A0A4T3F9C4_9SPHN</name>
<proteinExistence type="predicted"/>
<gene>
    <name evidence="2" type="ORF">E5222_03985</name>
</gene>
<sequence length="121" mass="14065">MSVATARRTSQDKPVAAHPNELDLRRIQSALKGRERYRYVSPNVSAVRDGYLIRSDCCSRKIDPKGGEIDIALIRWDAAIGEWRLMAKDHKTDGWIEESRYARLPELLLRINNDPDKRFWQ</sequence>
<dbReference type="AlphaFoldDB" id="A0A4T3F9C4"/>
<keyword evidence="3" id="KW-1185">Reference proteome</keyword>